<dbReference type="Gene3D" id="1.10.287.950">
    <property type="entry name" value="Methyl-accepting chemotaxis protein"/>
    <property type="match status" value="1"/>
</dbReference>
<dbReference type="Pfam" id="PF00015">
    <property type="entry name" value="MCPsignal"/>
    <property type="match status" value="1"/>
</dbReference>
<dbReference type="EMBL" id="JABZEO010000001">
    <property type="protein sequence ID" value="NVZ08072.1"/>
    <property type="molecule type" value="Genomic_DNA"/>
</dbReference>
<protein>
    <submittedName>
        <fullName evidence="9">Methyl-accepting chemotaxis protein</fullName>
    </submittedName>
</protein>
<evidence type="ECO:0000313" key="9">
    <source>
        <dbReference type="EMBL" id="NVZ08072.1"/>
    </source>
</evidence>
<dbReference type="SMART" id="SM00283">
    <property type="entry name" value="MA"/>
    <property type="match status" value="1"/>
</dbReference>
<comment type="caution">
    <text evidence="9">The sequence shown here is derived from an EMBL/GenBank/DDBJ whole genome shotgun (WGS) entry which is preliminary data.</text>
</comment>
<evidence type="ECO:0000313" key="10">
    <source>
        <dbReference type="Proteomes" id="UP000592294"/>
    </source>
</evidence>
<dbReference type="GO" id="GO:0005886">
    <property type="term" value="C:plasma membrane"/>
    <property type="evidence" value="ECO:0007669"/>
    <property type="project" value="UniProtKB-SubCell"/>
</dbReference>
<keyword evidence="2" id="KW-1003">Cell membrane</keyword>
<dbReference type="PRINTS" id="PR00260">
    <property type="entry name" value="CHEMTRNSDUCR"/>
</dbReference>
<keyword evidence="6" id="KW-0472">Membrane</keyword>
<gene>
    <name evidence="9" type="ORF">HW932_02200</name>
</gene>
<evidence type="ECO:0000256" key="6">
    <source>
        <dbReference type="SAM" id="Phobius"/>
    </source>
</evidence>
<dbReference type="GO" id="GO:0004888">
    <property type="term" value="F:transmembrane signaling receptor activity"/>
    <property type="evidence" value="ECO:0007669"/>
    <property type="project" value="InterPro"/>
</dbReference>
<keyword evidence="10" id="KW-1185">Reference proteome</keyword>
<dbReference type="InterPro" id="IPR004089">
    <property type="entry name" value="MCPsignal_dom"/>
</dbReference>
<evidence type="ECO:0000256" key="2">
    <source>
        <dbReference type="ARBA" id="ARBA00022519"/>
    </source>
</evidence>
<comment type="subcellular location">
    <subcellularLocation>
        <location evidence="1">Cell inner membrane</location>
        <topology evidence="1">Multi-pass membrane protein</topology>
    </subcellularLocation>
</comment>
<dbReference type="PANTHER" id="PTHR32089">
    <property type="entry name" value="METHYL-ACCEPTING CHEMOTAXIS PROTEIN MCPB"/>
    <property type="match status" value="1"/>
</dbReference>
<evidence type="ECO:0000256" key="1">
    <source>
        <dbReference type="ARBA" id="ARBA00004429"/>
    </source>
</evidence>
<evidence type="ECO:0000256" key="3">
    <source>
        <dbReference type="ARBA" id="ARBA00023224"/>
    </source>
</evidence>
<dbReference type="Proteomes" id="UP000592294">
    <property type="component" value="Unassembled WGS sequence"/>
</dbReference>
<evidence type="ECO:0000259" key="8">
    <source>
        <dbReference type="PROSITE" id="PS50192"/>
    </source>
</evidence>
<dbReference type="PANTHER" id="PTHR32089:SF120">
    <property type="entry name" value="METHYL-ACCEPTING CHEMOTAXIS PROTEIN TLPQ"/>
    <property type="match status" value="1"/>
</dbReference>
<keyword evidence="2" id="KW-0997">Cell inner membrane</keyword>
<dbReference type="SUPFAM" id="SSF58104">
    <property type="entry name" value="Methyl-accepting chemotaxis protein (MCP) signaling domain"/>
    <property type="match status" value="1"/>
</dbReference>
<dbReference type="AlphaFoldDB" id="A0A850R9W7"/>
<feature type="transmembrane region" description="Helical" evidence="6">
    <location>
        <begin position="12"/>
        <end position="30"/>
    </location>
</feature>
<keyword evidence="6" id="KW-0812">Transmembrane</keyword>
<evidence type="ECO:0000256" key="5">
    <source>
        <dbReference type="PROSITE-ProRule" id="PRU00284"/>
    </source>
</evidence>
<name>A0A850R9W7_9GAMM</name>
<dbReference type="GO" id="GO:0007165">
    <property type="term" value="P:signal transduction"/>
    <property type="evidence" value="ECO:0007669"/>
    <property type="project" value="UniProtKB-KW"/>
</dbReference>
<dbReference type="GO" id="GO:0006935">
    <property type="term" value="P:chemotaxis"/>
    <property type="evidence" value="ECO:0007669"/>
    <property type="project" value="InterPro"/>
</dbReference>
<keyword evidence="3 5" id="KW-0807">Transducer</keyword>
<comment type="similarity">
    <text evidence="4">Belongs to the methyl-accepting chemotaxis (MCP) protein family.</text>
</comment>
<dbReference type="InterPro" id="IPR004090">
    <property type="entry name" value="Chemotax_Me-accpt_rcpt"/>
</dbReference>
<dbReference type="InterPro" id="IPR024478">
    <property type="entry name" value="HlyB_4HB_MCP"/>
</dbReference>
<evidence type="ECO:0000256" key="4">
    <source>
        <dbReference type="ARBA" id="ARBA00029447"/>
    </source>
</evidence>
<evidence type="ECO:0000259" key="7">
    <source>
        <dbReference type="PROSITE" id="PS50111"/>
    </source>
</evidence>
<sequence>MLKNTRLSVKLAASFLAMAVILLILGVLGIRGELSMRDHLIAMSQESLPAIVQLNRLNYERAQIRSQTYETKGLTTWGPRTRELLEQVLRQRVASWTIVEDALARLEKLPQSVSEQAVFSALKTDYASWREHYAELDRLTRGMLDAQDQDTYSAVLAQFAQRVDESFLVSDRVGVLIESLVALRNTSSGDRLAQALKEGDFMVMLYGSGMAVGLILAAILGFLITHSTLRQLGGEPARVVAVVNQLAEGDLTTTIQLRPGDKTSLMASMARMVENMRRVLRDVSNASSQVAAAAVELSATSEETNQQVRLEQSETDQVATAMNEMTATVEEVARHAAAAARAAQETDHETEAGSEVVAQTISAIDLLAQEVESASQVIARLSEDSTEIGAVLDVIRGVAEQTNLLALNAAIEAARAGEQGRGFAVVAAEVRTLASRTQSSIQDIQEKIERVQNGSTGAVSVMAKGQEMARESVAQAQRAGESLQAISAAITSITDMNRQIASAAEEQTAVAEEINRNIHTISSTVDQTAAGAAHIASASEELARLASMLQERVARFRL</sequence>
<dbReference type="PROSITE" id="PS50111">
    <property type="entry name" value="CHEMOTAXIS_TRANSDUC_2"/>
    <property type="match status" value="1"/>
</dbReference>
<organism evidence="9 10">
    <name type="scientific">Allochromatium humboldtianum</name>
    <dbReference type="NCBI Taxonomy" id="504901"/>
    <lineage>
        <taxon>Bacteria</taxon>
        <taxon>Pseudomonadati</taxon>
        <taxon>Pseudomonadota</taxon>
        <taxon>Gammaproteobacteria</taxon>
        <taxon>Chromatiales</taxon>
        <taxon>Chromatiaceae</taxon>
        <taxon>Allochromatium</taxon>
    </lineage>
</organism>
<dbReference type="InterPro" id="IPR000727">
    <property type="entry name" value="T_SNARE_dom"/>
</dbReference>
<dbReference type="RefSeq" id="WP_176974857.1">
    <property type="nucleotide sequence ID" value="NZ_JABZEO010000001.1"/>
</dbReference>
<dbReference type="Pfam" id="PF12729">
    <property type="entry name" value="4HB_MCP_1"/>
    <property type="match status" value="1"/>
</dbReference>
<proteinExistence type="inferred from homology"/>
<feature type="transmembrane region" description="Helical" evidence="6">
    <location>
        <begin position="201"/>
        <end position="224"/>
    </location>
</feature>
<dbReference type="FunFam" id="1.10.287.950:FF:000001">
    <property type="entry name" value="Methyl-accepting chemotaxis sensory transducer"/>
    <property type="match status" value="1"/>
</dbReference>
<keyword evidence="6" id="KW-1133">Transmembrane helix</keyword>
<feature type="domain" description="T-SNARE coiled-coil homology" evidence="8">
    <location>
        <begin position="473"/>
        <end position="535"/>
    </location>
</feature>
<reference evidence="9 10" key="1">
    <citation type="submission" date="2020-06" db="EMBL/GenBank/DDBJ databases">
        <title>Whole-genome sequence of Allochromatium humboldtianum DSM 21881, type strain.</title>
        <authorList>
            <person name="Kyndt J.A."/>
            <person name="Meyer T.E."/>
        </authorList>
    </citation>
    <scope>NUCLEOTIDE SEQUENCE [LARGE SCALE GENOMIC DNA]</scope>
    <source>
        <strain evidence="9 10">DSM 21881</strain>
    </source>
</reference>
<accession>A0A850R9W7</accession>
<dbReference type="PROSITE" id="PS50192">
    <property type="entry name" value="T_SNARE"/>
    <property type="match status" value="1"/>
</dbReference>
<feature type="domain" description="Methyl-accepting transducer" evidence="7">
    <location>
        <begin position="286"/>
        <end position="522"/>
    </location>
</feature>
<dbReference type="CDD" id="cd11386">
    <property type="entry name" value="MCP_signal"/>
    <property type="match status" value="1"/>
</dbReference>